<organism evidence="10 11">
    <name type="scientific">Rubroshorea leprosula</name>
    <dbReference type="NCBI Taxonomy" id="152421"/>
    <lineage>
        <taxon>Eukaryota</taxon>
        <taxon>Viridiplantae</taxon>
        <taxon>Streptophyta</taxon>
        <taxon>Embryophyta</taxon>
        <taxon>Tracheophyta</taxon>
        <taxon>Spermatophyta</taxon>
        <taxon>Magnoliopsida</taxon>
        <taxon>eudicotyledons</taxon>
        <taxon>Gunneridae</taxon>
        <taxon>Pentapetalae</taxon>
        <taxon>rosids</taxon>
        <taxon>malvids</taxon>
        <taxon>Malvales</taxon>
        <taxon>Dipterocarpaceae</taxon>
        <taxon>Rubroshorea</taxon>
    </lineage>
</organism>
<evidence type="ECO:0000256" key="8">
    <source>
        <dbReference type="ARBA" id="ARBA00023326"/>
    </source>
</evidence>
<keyword evidence="7" id="KW-0326">Glycosidase</keyword>
<dbReference type="InterPro" id="IPR012341">
    <property type="entry name" value="6hp_glycosidase-like_sf"/>
</dbReference>
<evidence type="ECO:0000313" key="10">
    <source>
        <dbReference type="EMBL" id="GKV31027.1"/>
    </source>
</evidence>
<evidence type="ECO:0000256" key="4">
    <source>
        <dbReference type="ARBA" id="ARBA00022801"/>
    </source>
</evidence>
<dbReference type="EMBL" id="BPVZ01000089">
    <property type="protein sequence ID" value="GKV31027.1"/>
    <property type="molecule type" value="Genomic_DNA"/>
</dbReference>
<evidence type="ECO:0000256" key="7">
    <source>
        <dbReference type="ARBA" id="ARBA00023295"/>
    </source>
</evidence>
<comment type="caution">
    <text evidence="10">The sequence shown here is derived from an EMBL/GenBank/DDBJ whole genome shotgun (WGS) entry which is preliminary data.</text>
</comment>
<gene>
    <name evidence="10" type="ORF">SLEP1_g39772</name>
</gene>
<protein>
    <recommendedName>
        <fullName evidence="3">cellulase</fullName>
        <ecNumber evidence="3">3.2.1.4</ecNumber>
    </recommendedName>
</protein>
<sequence length="280" mass="31210">MPAGCRDRQRQASSFSKPTELTLALAVTELILLVHFLRHKHHHHGPSKNLTLALNQALIFFDAQKSRNYPSNSTIKFQGNSGLQDGDSSKTHADLMGIFYDSGNNNITFTFPMAFTITLLGWSVIEYHQKYSDIGNIVFTGKPYVYELGISVLVGSTRTDVDSDIKCWQRPEDMRYKRPVSVCDGAASDLAVRNFAGAVDSETESEKGIFYWNNKLTASAVNYILGDNPMKISYMVGFGPLVTIFQPKFITEVHQCIGTVNIILVLEMNGCILKTQIQIS</sequence>
<comment type="catalytic activity">
    <reaction evidence="1">
        <text>Endohydrolysis of (1-&gt;4)-beta-D-glucosidic linkages in cellulose, lichenin and cereal beta-D-glucans.</text>
        <dbReference type="EC" id="3.2.1.4"/>
    </reaction>
</comment>
<name>A0AAV5L1R2_9ROSI</name>
<evidence type="ECO:0000256" key="5">
    <source>
        <dbReference type="ARBA" id="ARBA00023001"/>
    </source>
</evidence>
<keyword evidence="5" id="KW-0136">Cellulose degradation</keyword>
<dbReference type="GO" id="GO:0008810">
    <property type="term" value="F:cellulase activity"/>
    <property type="evidence" value="ECO:0007669"/>
    <property type="project" value="UniProtKB-EC"/>
</dbReference>
<evidence type="ECO:0000259" key="9">
    <source>
        <dbReference type="Pfam" id="PF00759"/>
    </source>
</evidence>
<dbReference type="InterPro" id="IPR001701">
    <property type="entry name" value="Glyco_hydro_9"/>
</dbReference>
<dbReference type="Proteomes" id="UP001054252">
    <property type="component" value="Unassembled WGS sequence"/>
</dbReference>
<dbReference type="AlphaFoldDB" id="A0AAV5L1R2"/>
<evidence type="ECO:0000256" key="3">
    <source>
        <dbReference type="ARBA" id="ARBA00012601"/>
    </source>
</evidence>
<keyword evidence="6" id="KW-0119">Carbohydrate metabolism</keyword>
<dbReference type="Gene3D" id="1.50.10.10">
    <property type="match status" value="2"/>
</dbReference>
<evidence type="ECO:0000256" key="1">
    <source>
        <dbReference type="ARBA" id="ARBA00000966"/>
    </source>
</evidence>
<dbReference type="Pfam" id="PF00759">
    <property type="entry name" value="Glyco_hydro_9"/>
    <property type="match status" value="1"/>
</dbReference>
<keyword evidence="4" id="KW-0378">Hydrolase</keyword>
<dbReference type="InterPro" id="IPR008928">
    <property type="entry name" value="6-hairpin_glycosidase_sf"/>
</dbReference>
<evidence type="ECO:0000313" key="11">
    <source>
        <dbReference type="Proteomes" id="UP001054252"/>
    </source>
</evidence>
<proteinExistence type="inferred from homology"/>
<reference evidence="10 11" key="1">
    <citation type="journal article" date="2021" name="Commun. Biol.">
        <title>The genome of Shorea leprosula (Dipterocarpaceae) highlights the ecological relevance of drought in aseasonal tropical rainforests.</title>
        <authorList>
            <person name="Ng K.K.S."/>
            <person name="Kobayashi M.J."/>
            <person name="Fawcett J.A."/>
            <person name="Hatakeyama M."/>
            <person name="Paape T."/>
            <person name="Ng C.H."/>
            <person name="Ang C.C."/>
            <person name="Tnah L.H."/>
            <person name="Lee C.T."/>
            <person name="Nishiyama T."/>
            <person name="Sese J."/>
            <person name="O'Brien M.J."/>
            <person name="Copetti D."/>
            <person name="Mohd Noor M.I."/>
            <person name="Ong R.C."/>
            <person name="Putra M."/>
            <person name="Sireger I.Z."/>
            <person name="Indrioko S."/>
            <person name="Kosugi Y."/>
            <person name="Izuno A."/>
            <person name="Isagi Y."/>
            <person name="Lee S.L."/>
            <person name="Shimizu K.K."/>
        </authorList>
    </citation>
    <scope>NUCLEOTIDE SEQUENCE [LARGE SCALE GENOMIC DNA]</scope>
    <source>
        <strain evidence="10">214</strain>
    </source>
</reference>
<keyword evidence="11" id="KW-1185">Reference proteome</keyword>
<evidence type="ECO:0000256" key="6">
    <source>
        <dbReference type="ARBA" id="ARBA00023277"/>
    </source>
</evidence>
<dbReference type="GO" id="GO:0030245">
    <property type="term" value="P:cellulose catabolic process"/>
    <property type="evidence" value="ECO:0007669"/>
    <property type="project" value="UniProtKB-KW"/>
</dbReference>
<dbReference type="EC" id="3.2.1.4" evidence="3"/>
<keyword evidence="8" id="KW-0624">Polysaccharide degradation</keyword>
<evidence type="ECO:0000256" key="2">
    <source>
        <dbReference type="ARBA" id="ARBA00007072"/>
    </source>
</evidence>
<feature type="domain" description="Glycoside hydrolase family 9" evidence="9">
    <location>
        <begin position="53"/>
        <end position="191"/>
    </location>
</feature>
<dbReference type="PANTHER" id="PTHR22298">
    <property type="entry name" value="ENDO-1,4-BETA-GLUCANASE"/>
    <property type="match status" value="1"/>
</dbReference>
<accession>A0AAV5L1R2</accession>
<comment type="similarity">
    <text evidence="2">Belongs to the glycosyl hydrolase 9 (cellulase E) family.</text>
</comment>
<dbReference type="SUPFAM" id="SSF48208">
    <property type="entry name" value="Six-hairpin glycosidases"/>
    <property type="match status" value="1"/>
</dbReference>